<dbReference type="EMBL" id="HBFA01007056">
    <property type="protein sequence ID" value="CAD8654893.1"/>
    <property type="molecule type" value="Transcribed_RNA"/>
</dbReference>
<dbReference type="AlphaFoldDB" id="A0A7S0QX86"/>
<proteinExistence type="predicted"/>
<organism evidence="2">
    <name type="scientific">Pyramimonas obovata</name>
    <dbReference type="NCBI Taxonomy" id="1411642"/>
    <lineage>
        <taxon>Eukaryota</taxon>
        <taxon>Viridiplantae</taxon>
        <taxon>Chlorophyta</taxon>
        <taxon>Pyramimonadophyceae</taxon>
        <taxon>Pyramimonadales</taxon>
        <taxon>Pyramimonadaceae</taxon>
        <taxon>Pyramimonas</taxon>
        <taxon>Pyramimonas incertae sedis</taxon>
    </lineage>
</organism>
<protein>
    <submittedName>
        <fullName evidence="2">Uncharacterized protein</fullName>
    </submittedName>
</protein>
<feature type="region of interest" description="Disordered" evidence="1">
    <location>
        <begin position="317"/>
        <end position="371"/>
    </location>
</feature>
<name>A0A7S0QX86_9CHLO</name>
<accession>A0A7S0QX86</accession>
<gene>
    <name evidence="2" type="ORF">POBO1169_LOCUS3675</name>
</gene>
<reference evidence="2" key="1">
    <citation type="submission" date="2021-01" db="EMBL/GenBank/DDBJ databases">
        <authorList>
            <person name="Corre E."/>
            <person name="Pelletier E."/>
            <person name="Niang G."/>
            <person name="Scheremetjew M."/>
            <person name="Finn R."/>
            <person name="Kale V."/>
            <person name="Holt S."/>
            <person name="Cochrane G."/>
            <person name="Meng A."/>
            <person name="Brown T."/>
            <person name="Cohen L."/>
        </authorList>
    </citation>
    <scope>NUCLEOTIDE SEQUENCE</scope>
    <source>
        <strain evidence="2">CCMP722</strain>
    </source>
</reference>
<sequence>MPSSPGQHFDARFTSDLLEDGEERKVWVDPHPPVYKPNPSDACESQSGECPKNAMGPHYWRFGKCTECGLGEGYGKLGLFGGSGKSPVRRTCPTCEFSWRDTYRHSKCPKCVSPLNVPESKKYRLKPVDACESTSDVECPKGGFHSWKFGKCRNCGIGQGYGEIGEKAGGNDNPPIKKQCPTCAFNWIDKYRKNECPKCNCLLTAPPKRAPGEVSTHKKKPGDALESQSGECSRGGAHAWKFGRCNKCGVGEGYASLGANGGCYNYEVKKRCPTCSYSWLDKYRRNECPKCLFPLVIWDRSPELDYLGTLSYFEEDGASVRSSPDGSDTSRRLFSARSSRATSRSARTTPRPFSARSSLTTPVRPFSTAAC</sequence>
<evidence type="ECO:0000313" key="2">
    <source>
        <dbReference type="EMBL" id="CAD8654893.1"/>
    </source>
</evidence>
<evidence type="ECO:0000256" key="1">
    <source>
        <dbReference type="SAM" id="MobiDB-lite"/>
    </source>
</evidence>
<feature type="region of interest" description="Disordered" evidence="1">
    <location>
        <begin position="209"/>
        <end position="229"/>
    </location>
</feature>
<feature type="compositionally biased region" description="Low complexity" evidence="1">
    <location>
        <begin position="332"/>
        <end position="354"/>
    </location>
</feature>